<organism evidence="1">
    <name type="scientific">freshwater metagenome</name>
    <dbReference type="NCBI Taxonomy" id="449393"/>
    <lineage>
        <taxon>unclassified sequences</taxon>
        <taxon>metagenomes</taxon>
        <taxon>ecological metagenomes</taxon>
    </lineage>
</organism>
<evidence type="ECO:0000313" key="2">
    <source>
        <dbReference type="EMBL" id="CAB4975267.1"/>
    </source>
</evidence>
<dbReference type="EMBL" id="CAFBQP010000001">
    <property type="protein sequence ID" value="CAB5051088.1"/>
    <property type="molecule type" value="Genomic_DNA"/>
</dbReference>
<dbReference type="Gene3D" id="1.20.120.450">
    <property type="entry name" value="dinb family like domain"/>
    <property type="match status" value="1"/>
</dbReference>
<accession>A0A6J6TW54</accession>
<dbReference type="EMBL" id="CAEZYY010000010">
    <property type="protein sequence ID" value="CAB4750459.1"/>
    <property type="molecule type" value="Genomic_DNA"/>
</dbReference>
<evidence type="ECO:0000313" key="3">
    <source>
        <dbReference type="EMBL" id="CAB5051088.1"/>
    </source>
</evidence>
<name>A0A6J6TW54_9ZZZZ</name>
<protein>
    <submittedName>
        <fullName evidence="1">Unannotated protein</fullName>
    </submittedName>
</protein>
<dbReference type="AlphaFoldDB" id="A0A6J6TW54"/>
<evidence type="ECO:0000313" key="1">
    <source>
        <dbReference type="EMBL" id="CAB4750459.1"/>
    </source>
</evidence>
<sequence length="190" mass="21263">MDLREWMTAEHNDVGNRLTDGVTSRVPLDRWTEHPDDGGSCLAQLLFHVSLHADMALQAVIRAKSPLVNSWRDRLGLTNLLPHKGLPEAEDAGVVANIQVPHLLHYAADVHGETAAWIATADLTQFDEIPPASERLRKYGLVSVDSVPWLHAMWTDKPVSWFVQWECIGHVLNHLGEMVAVRNRMGLSPF</sequence>
<gene>
    <name evidence="1" type="ORF">UFOPK2806_00983</name>
    <name evidence="2" type="ORF">UFOPK3954_00200</name>
    <name evidence="3" type="ORF">UFOPK4306_00049</name>
</gene>
<dbReference type="EMBL" id="CAFBON010000010">
    <property type="protein sequence ID" value="CAB4975267.1"/>
    <property type="molecule type" value="Genomic_DNA"/>
</dbReference>
<proteinExistence type="predicted"/>
<reference evidence="1" key="1">
    <citation type="submission" date="2020-05" db="EMBL/GenBank/DDBJ databases">
        <authorList>
            <person name="Chiriac C."/>
            <person name="Salcher M."/>
            <person name="Ghai R."/>
            <person name="Kavagutti S V."/>
        </authorList>
    </citation>
    <scope>NUCLEOTIDE SEQUENCE</scope>
</reference>
<dbReference type="InterPro" id="IPR034660">
    <property type="entry name" value="DinB/YfiT-like"/>
</dbReference>